<accession>A0A0P1B673</accession>
<organism evidence="1 2">
    <name type="scientific">Plasmopara halstedii</name>
    <name type="common">Downy mildew of sunflower</name>
    <dbReference type="NCBI Taxonomy" id="4781"/>
    <lineage>
        <taxon>Eukaryota</taxon>
        <taxon>Sar</taxon>
        <taxon>Stramenopiles</taxon>
        <taxon>Oomycota</taxon>
        <taxon>Peronosporomycetes</taxon>
        <taxon>Peronosporales</taxon>
        <taxon>Peronosporaceae</taxon>
        <taxon>Plasmopara</taxon>
    </lineage>
</organism>
<sequence>MLRPLPNRVISTILIRLSAYAIEQLQVLGFITNMYKDNCWKRRCGSYKEPDEAASGGGKNGYYP</sequence>
<evidence type="ECO:0000313" key="1">
    <source>
        <dbReference type="EMBL" id="CEG49720.1"/>
    </source>
</evidence>
<proteinExistence type="predicted"/>
<protein>
    <submittedName>
        <fullName evidence="1">Uncharacterized protein</fullName>
    </submittedName>
</protein>
<dbReference type="GeneID" id="59052977"/>
<keyword evidence="2" id="KW-1185">Reference proteome</keyword>
<reference evidence="2" key="1">
    <citation type="submission" date="2014-09" db="EMBL/GenBank/DDBJ databases">
        <authorList>
            <person name="Sharma Rahul"/>
            <person name="Thines Marco"/>
        </authorList>
    </citation>
    <scope>NUCLEOTIDE SEQUENCE [LARGE SCALE GENOMIC DNA]</scope>
</reference>
<dbReference type="Proteomes" id="UP000054928">
    <property type="component" value="Unassembled WGS sequence"/>
</dbReference>
<dbReference type="RefSeq" id="XP_036263499.1">
    <property type="nucleotide sequence ID" value="XM_036407259.1"/>
</dbReference>
<dbReference type="EMBL" id="CCYD01003090">
    <property type="protein sequence ID" value="CEG49720.1"/>
    <property type="molecule type" value="Genomic_DNA"/>
</dbReference>
<evidence type="ECO:0000313" key="2">
    <source>
        <dbReference type="Proteomes" id="UP000054928"/>
    </source>
</evidence>
<name>A0A0P1B673_PLAHL</name>
<dbReference type="AlphaFoldDB" id="A0A0P1B673"/>